<keyword evidence="6" id="KW-0333">Golgi apparatus</keyword>
<dbReference type="GO" id="GO:0000139">
    <property type="term" value="C:Golgi membrane"/>
    <property type="evidence" value="ECO:0007669"/>
    <property type="project" value="UniProtKB-SubCell"/>
</dbReference>
<evidence type="ECO:0000313" key="11">
    <source>
        <dbReference type="EMBL" id="KAJ0399038.1"/>
    </source>
</evidence>
<gene>
    <name evidence="11" type="ORF">P43SY_006909</name>
</gene>
<dbReference type="InterPro" id="IPR013167">
    <property type="entry name" value="COG4_M"/>
</dbReference>
<keyword evidence="5" id="KW-0653">Protein transport</keyword>
<name>A0AAD5Q605_PYTIN</name>
<comment type="subcellular location">
    <subcellularLocation>
        <location evidence="1">Golgi apparatus membrane</location>
        <topology evidence="1">Peripheral membrane protein</topology>
    </subcellularLocation>
</comment>
<evidence type="ECO:0000256" key="6">
    <source>
        <dbReference type="ARBA" id="ARBA00023034"/>
    </source>
</evidence>
<evidence type="ECO:0000256" key="9">
    <source>
        <dbReference type="SAM" id="MobiDB-lite"/>
    </source>
</evidence>
<dbReference type="AlphaFoldDB" id="A0AAD5Q605"/>
<dbReference type="GO" id="GO:0015031">
    <property type="term" value="P:protein transport"/>
    <property type="evidence" value="ECO:0007669"/>
    <property type="project" value="UniProtKB-KW"/>
</dbReference>
<reference evidence="11" key="1">
    <citation type="submission" date="2021-12" db="EMBL/GenBank/DDBJ databases">
        <title>Prjna785345.</title>
        <authorList>
            <person name="Rujirawat T."/>
            <person name="Krajaejun T."/>
        </authorList>
    </citation>
    <scope>NUCLEOTIDE SEQUENCE</scope>
    <source>
        <strain evidence="11">Pi057C3</strain>
    </source>
</reference>
<accession>A0AAD5Q605</accession>
<sequence length="770" mass="84376">MLARLQDVKQQRLALREDVQTFLRDREAPEKTAAQQSLRALGGLSTDVSQLCAQTGAVVERVANANDVAAKMTKEVRRLDIIQSRLTATLAQSSHLLSLRHALTGIRRAMQLRNYLEAAKFLQQLKDIETLMPLDVADRVRVDAIELELKEIIEDAFGRGLRDGDRALVTQYAPLFQIVGPDYEERGAQLLLDHLRDSLAAELAGVTHGSFSTKELMEHLATIFNRIAVVAQENDSIASQCFARVNGVNRLVKMLYLLGESAAVGVLTAYMKQRQFRERMSAEKEESDSAAPRAALPSQTEDEIAHLNAQLNEIALLIQHTQTYERFMQSRVVPSTADSGDAVLPSSQESELGKTVQELAGFYCFFENDLLTRAARKAFQWEELRLATSADAGGVAAAAVVPISSAIDEIFYVARNSGLRALATGHVDCAASVLNMINTVLRDSLGDTMRSRIRNMAAHVKLDTSAGLLGVTSAQLRDQMQQQFAKLSKTMGPIPIAGAASGVVAVPTPETQRKELGPDVVMNSLEVTGTYIAQLKDEFEAELAQDFPDEVPTYLQTCLLGLEDAAAELTQLLEASRKKLCKVLEPRVASLLAPLIATGTKRATVSYELTEQMFTFNEANDPFAVQFVVAMRDSMLAAFRETLSATNLDALVDALAGCTAELLERWFYGRHVRFTQLGALQFDKDLRVLASFFGEHSPASRERFATLTQIAMVLNVDSPSDVTDFVGRRSRGGVAWRLSGAQVKEVLARRVDFADAAINQLVLPAVASAM</sequence>
<protein>
    <recommendedName>
        <fullName evidence="3">Conserved oligomeric Golgi complex subunit 4</fullName>
    </recommendedName>
    <alternativeName>
        <fullName evidence="8">Component of oligomeric Golgi complex 4</fullName>
    </alternativeName>
</protein>
<keyword evidence="12" id="KW-1185">Reference proteome</keyword>
<evidence type="ECO:0000256" key="1">
    <source>
        <dbReference type="ARBA" id="ARBA00004395"/>
    </source>
</evidence>
<evidence type="ECO:0000256" key="4">
    <source>
        <dbReference type="ARBA" id="ARBA00022448"/>
    </source>
</evidence>
<comment type="caution">
    <text evidence="11">The sequence shown here is derived from an EMBL/GenBank/DDBJ whole genome shotgun (WGS) entry which is preliminary data.</text>
</comment>
<evidence type="ECO:0000256" key="5">
    <source>
        <dbReference type="ARBA" id="ARBA00022927"/>
    </source>
</evidence>
<dbReference type="Gene3D" id="1.20.58.1970">
    <property type="match status" value="1"/>
</dbReference>
<organism evidence="11 12">
    <name type="scientific">Pythium insidiosum</name>
    <name type="common">Pythiosis disease agent</name>
    <dbReference type="NCBI Taxonomy" id="114742"/>
    <lineage>
        <taxon>Eukaryota</taxon>
        <taxon>Sar</taxon>
        <taxon>Stramenopiles</taxon>
        <taxon>Oomycota</taxon>
        <taxon>Peronosporomycetes</taxon>
        <taxon>Pythiales</taxon>
        <taxon>Pythiaceae</taxon>
        <taxon>Pythium</taxon>
    </lineage>
</organism>
<keyword evidence="4" id="KW-0813">Transport</keyword>
<feature type="domain" description="COG4 transport protein middle alpha-helical bundle" evidence="10">
    <location>
        <begin position="142"/>
        <end position="454"/>
    </location>
</feature>
<evidence type="ECO:0000256" key="3">
    <source>
        <dbReference type="ARBA" id="ARBA00020975"/>
    </source>
</evidence>
<keyword evidence="7" id="KW-0472">Membrane</keyword>
<dbReference type="InterPro" id="IPR048684">
    <property type="entry name" value="COG4_C"/>
</dbReference>
<dbReference type="Pfam" id="PF20662">
    <property type="entry name" value="COG4_C"/>
    <property type="match status" value="1"/>
</dbReference>
<dbReference type="Proteomes" id="UP001209570">
    <property type="component" value="Unassembled WGS sequence"/>
</dbReference>
<dbReference type="SMART" id="SM00762">
    <property type="entry name" value="Cog4"/>
    <property type="match status" value="1"/>
</dbReference>
<dbReference type="InterPro" id="IPR048682">
    <property type="entry name" value="COG4"/>
</dbReference>
<proteinExistence type="inferred from homology"/>
<evidence type="ECO:0000256" key="8">
    <source>
        <dbReference type="ARBA" id="ARBA00031340"/>
    </source>
</evidence>
<feature type="region of interest" description="Disordered" evidence="9">
    <location>
        <begin position="278"/>
        <end position="298"/>
    </location>
</feature>
<dbReference type="Pfam" id="PF08318">
    <property type="entry name" value="COG4_m"/>
    <property type="match status" value="1"/>
</dbReference>
<dbReference type="Pfam" id="PF20663">
    <property type="entry name" value="COG4_N"/>
    <property type="match status" value="1"/>
</dbReference>
<evidence type="ECO:0000313" key="12">
    <source>
        <dbReference type="Proteomes" id="UP001209570"/>
    </source>
</evidence>
<evidence type="ECO:0000256" key="2">
    <source>
        <dbReference type="ARBA" id="ARBA00009215"/>
    </source>
</evidence>
<dbReference type="PANTHER" id="PTHR24016:SF0">
    <property type="entry name" value="CONSERVED OLIGOMERIC GOLGI COMPLEX SUBUNIT 4"/>
    <property type="match status" value="1"/>
</dbReference>
<evidence type="ECO:0000259" key="10">
    <source>
        <dbReference type="SMART" id="SM00762"/>
    </source>
</evidence>
<dbReference type="InterPro" id="IPR048680">
    <property type="entry name" value="COG4_N"/>
</dbReference>
<comment type="similarity">
    <text evidence="2">Belongs to the COG4 family.</text>
</comment>
<dbReference type="EMBL" id="JAKCXM010000196">
    <property type="protein sequence ID" value="KAJ0399038.1"/>
    <property type="molecule type" value="Genomic_DNA"/>
</dbReference>
<evidence type="ECO:0000256" key="7">
    <source>
        <dbReference type="ARBA" id="ARBA00023136"/>
    </source>
</evidence>
<dbReference type="PANTHER" id="PTHR24016">
    <property type="entry name" value="CONSERVED OLIGOMERIC GOLGI COMPLEX SUBUNIT 4"/>
    <property type="match status" value="1"/>
</dbReference>